<dbReference type="InterPro" id="IPR035902">
    <property type="entry name" value="Nuc_phospho_transferase"/>
</dbReference>
<evidence type="ECO:0000256" key="2">
    <source>
        <dbReference type="ARBA" id="ARBA00011948"/>
    </source>
</evidence>
<feature type="domain" description="Glycosyl transferase family 3" evidence="8">
    <location>
        <begin position="31"/>
        <end position="262"/>
    </location>
</feature>
<keyword evidence="6" id="KW-0822">Tryptophan biosynthesis</keyword>
<evidence type="ECO:0000256" key="4">
    <source>
        <dbReference type="ARBA" id="ARBA00022676"/>
    </source>
</evidence>
<dbReference type="Gene3D" id="1.20.970.10">
    <property type="entry name" value="Transferase, Pyrimidine Nucleoside Phosphorylase, Chain C"/>
    <property type="match status" value="1"/>
</dbReference>
<dbReference type="EMBL" id="BARV01026768">
    <property type="protein sequence ID" value="GAI44539.1"/>
    <property type="molecule type" value="Genomic_DNA"/>
</dbReference>
<evidence type="ECO:0000259" key="8">
    <source>
        <dbReference type="Pfam" id="PF00591"/>
    </source>
</evidence>
<evidence type="ECO:0000256" key="7">
    <source>
        <dbReference type="ARBA" id="ARBA00023141"/>
    </source>
</evidence>
<name>X1QMR7_9ZZZZ</name>
<evidence type="ECO:0000256" key="3">
    <source>
        <dbReference type="ARBA" id="ARBA00022605"/>
    </source>
</evidence>
<dbReference type="GO" id="GO:0000162">
    <property type="term" value="P:L-tryptophan biosynthetic process"/>
    <property type="evidence" value="ECO:0007669"/>
    <property type="project" value="UniProtKB-KW"/>
</dbReference>
<protein>
    <recommendedName>
        <fullName evidence="2">anthranilate phosphoribosyltransferase</fullName>
        <ecNumber evidence="2">2.4.2.18</ecNumber>
    </recommendedName>
</protein>
<feature type="non-terminal residue" evidence="10">
    <location>
        <position position="1"/>
    </location>
</feature>
<dbReference type="InterPro" id="IPR036320">
    <property type="entry name" value="Glycosyl_Trfase_fam3_N_dom_sf"/>
</dbReference>
<dbReference type="AlphaFoldDB" id="X1QMR7"/>
<dbReference type="GO" id="GO:0004048">
    <property type="term" value="F:anthranilate phosphoribosyltransferase activity"/>
    <property type="evidence" value="ECO:0007669"/>
    <property type="project" value="UniProtKB-EC"/>
</dbReference>
<dbReference type="SUPFAM" id="SSF47648">
    <property type="entry name" value="Nucleoside phosphorylase/phosphoribosyltransferase N-terminal domain"/>
    <property type="match status" value="1"/>
</dbReference>
<dbReference type="PANTHER" id="PTHR43285">
    <property type="entry name" value="ANTHRANILATE PHOSPHORIBOSYLTRANSFERASE"/>
    <property type="match status" value="1"/>
</dbReference>
<keyword evidence="7" id="KW-0057">Aromatic amino acid biosynthesis</keyword>
<accession>X1QMR7</accession>
<evidence type="ECO:0000313" key="10">
    <source>
        <dbReference type="EMBL" id="GAI44539.1"/>
    </source>
</evidence>
<dbReference type="NCBIfam" id="TIGR01245">
    <property type="entry name" value="trpD"/>
    <property type="match status" value="1"/>
</dbReference>
<dbReference type="InterPro" id="IPR000312">
    <property type="entry name" value="Glycosyl_Trfase_fam3"/>
</dbReference>
<dbReference type="GO" id="GO:0005829">
    <property type="term" value="C:cytosol"/>
    <property type="evidence" value="ECO:0007669"/>
    <property type="project" value="TreeGrafter"/>
</dbReference>
<gene>
    <name evidence="10" type="ORF">S06H3_43193</name>
</gene>
<dbReference type="Pfam" id="PF02885">
    <property type="entry name" value="Glycos_trans_3N"/>
    <property type="match status" value="1"/>
</dbReference>
<comment type="caution">
    <text evidence="10">The sequence shown here is derived from an EMBL/GenBank/DDBJ whole genome shotgun (WGS) entry which is preliminary data.</text>
</comment>
<keyword evidence="5" id="KW-0808">Transferase</keyword>
<dbReference type="FunFam" id="3.40.1030.10:FF:000002">
    <property type="entry name" value="Anthranilate phosphoribosyltransferase"/>
    <property type="match status" value="1"/>
</dbReference>
<evidence type="ECO:0000256" key="5">
    <source>
        <dbReference type="ARBA" id="ARBA00022679"/>
    </source>
</evidence>
<keyword evidence="3" id="KW-0028">Amino-acid biosynthesis</keyword>
<sequence length="263" mass="27449">ALRIKGETADEIAGLASVMRSKATPVPVTGPVIDTCGTGGDGSFTFNISTAAAFVAAGAGLKVAKHGNRAMSSQCGSADVLEALGIKINLGAEAVAQCLETVGIGFMFAPTFHPAMKYAAVPRREIGIRTVFNILGPLTNPARAEYQVLGVPNEELGEKIASVLYRLGTKHSLVVHGIGGMDEISISGGSLVWDVTEYGVSPPYEICPEDFGFEKANMTEIKGGTPDENAEMLRRILNGERGAKRDIVVMNTAAALVAGNRAS</sequence>
<reference evidence="10" key="1">
    <citation type="journal article" date="2014" name="Front. Microbiol.">
        <title>High frequency of phylogenetically diverse reductive dehalogenase-homologous genes in deep subseafloor sedimentary metagenomes.</title>
        <authorList>
            <person name="Kawai M."/>
            <person name="Futagami T."/>
            <person name="Toyoda A."/>
            <person name="Takaki Y."/>
            <person name="Nishi S."/>
            <person name="Hori S."/>
            <person name="Arai W."/>
            <person name="Tsubouchi T."/>
            <person name="Morono Y."/>
            <person name="Uchiyama I."/>
            <person name="Ito T."/>
            <person name="Fujiyama A."/>
            <person name="Inagaki F."/>
            <person name="Takami H."/>
        </authorList>
    </citation>
    <scope>NUCLEOTIDE SEQUENCE</scope>
    <source>
        <strain evidence="10">Expedition CK06-06</strain>
    </source>
</reference>
<organism evidence="10">
    <name type="scientific">marine sediment metagenome</name>
    <dbReference type="NCBI Taxonomy" id="412755"/>
    <lineage>
        <taxon>unclassified sequences</taxon>
        <taxon>metagenomes</taxon>
        <taxon>ecological metagenomes</taxon>
    </lineage>
</organism>
<evidence type="ECO:0000256" key="1">
    <source>
        <dbReference type="ARBA" id="ARBA00004907"/>
    </source>
</evidence>
<keyword evidence="4" id="KW-0328">Glycosyltransferase</keyword>
<dbReference type="InterPro" id="IPR005940">
    <property type="entry name" value="Anthranilate_Pribosyl_Tfrase"/>
</dbReference>
<dbReference type="PANTHER" id="PTHR43285:SF2">
    <property type="entry name" value="ANTHRANILATE PHOSPHORIBOSYLTRANSFERASE"/>
    <property type="match status" value="1"/>
</dbReference>
<dbReference type="InterPro" id="IPR017459">
    <property type="entry name" value="Glycosyl_Trfase_fam3_N_dom"/>
</dbReference>
<dbReference type="EC" id="2.4.2.18" evidence="2"/>
<evidence type="ECO:0000256" key="6">
    <source>
        <dbReference type="ARBA" id="ARBA00022822"/>
    </source>
</evidence>
<dbReference type="SUPFAM" id="SSF52418">
    <property type="entry name" value="Nucleoside phosphorylase/phosphoribosyltransferase catalytic domain"/>
    <property type="match status" value="1"/>
</dbReference>
<proteinExistence type="predicted"/>
<dbReference type="Pfam" id="PF00591">
    <property type="entry name" value="Glycos_transf_3"/>
    <property type="match status" value="1"/>
</dbReference>
<comment type="pathway">
    <text evidence="1">Amino-acid biosynthesis; L-tryptophan biosynthesis; L-tryptophan from chorismate: step 2/5.</text>
</comment>
<evidence type="ECO:0000259" key="9">
    <source>
        <dbReference type="Pfam" id="PF02885"/>
    </source>
</evidence>
<dbReference type="Gene3D" id="3.40.1030.10">
    <property type="entry name" value="Nucleoside phosphorylase/phosphoribosyltransferase catalytic domain"/>
    <property type="match status" value="1"/>
</dbReference>
<feature type="non-terminal residue" evidence="10">
    <location>
        <position position="263"/>
    </location>
</feature>
<feature type="domain" description="Glycosyl transferase family 3 N-terminal" evidence="9">
    <location>
        <begin position="1"/>
        <end position="23"/>
    </location>
</feature>